<reference evidence="1 2" key="2">
    <citation type="journal article" date="2022" name="Mol. Biol. Evol.">
        <title>Comparative Genomics Reveals Insights into the Divergent Evolution of Astigmatic Mites and Household Pest Adaptations.</title>
        <authorList>
            <person name="Xiong Q."/>
            <person name="Wan A.T."/>
            <person name="Liu X."/>
            <person name="Fung C.S."/>
            <person name="Xiao X."/>
            <person name="Malainual N."/>
            <person name="Hou J."/>
            <person name="Wang L."/>
            <person name="Wang M."/>
            <person name="Yang K.Y."/>
            <person name="Cui Y."/>
            <person name="Leung E.L."/>
            <person name="Nong W."/>
            <person name="Shin S.K."/>
            <person name="Au S.W."/>
            <person name="Jeong K.Y."/>
            <person name="Chew F.T."/>
            <person name="Hui J.H."/>
            <person name="Leung T.F."/>
            <person name="Tungtrongchitr A."/>
            <person name="Zhong N."/>
            <person name="Liu Z."/>
            <person name="Tsui S.K."/>
        </authorList>
    </citation>
    <scope>NUCLEOTIDE SEQUENCE [LARGE SCALE GENOMIC DNA]</scope>
    <source>
        <strain evidence="1">Derp</strain>
    </source>
</reference>
<organism evidence="1 2">
    <name type="scientific">Dermatophagoides pteronyssinus</name>
    <name type="common">European house dust mite</name>
    <dbReference type="NCBI Taxonomy" id="6956"/>
    <lineage>
        <taxon>Eukaryota</taxon>
        <taxon>Metazoa</taxon>
        <taxon>Ecdysozoa</taxon>
        <taxon>Arthropoda</taxon>
        <taxon>Chelicerata</taxon>
        <taxon>Arachnida</taxon>
        <taxon>Acari</taxon>
        <taxon>Acariformes</taxon>
        <taxon>Sarcoptiformes</taxon>
        <taxon>Astigmata</taxon>
        <taxon>Psoroptidia</taxon>
        <taxon>Analgoidea</taxon>
        <taxon>Pyroglyphidae</taxon>
        <taxon>Dermatophagoidinae</taxon>
        <taxon>Dermatophagoides</taxon>
    </lineage>
</organism>
<proteinExistence type="predicted"/>
<name>A0ABQ8JEN9_DERPT</name>
<sequence length="62" mass="7645">MENSWTLEFNTLTFFKVTRRLNQLQGQSIYLNHSSIFHMLFVRRFFTKFAYQMVLLYVFRSP</sequence>
<evidence type="ECO:0000313" key="2">
    <source>
        <dbReference type="Proteomes" id="UP000887458"/>
    </source>
</evidence>
<evidence type="ECO:0000313" key="1">
    <source>
        <dbReference type="EMBL" id="KAH9421081.1"/>
    </source>
</evidence>
<dbReference type="EMBL" id="NJHN03000047">
    <property type="protein sequence ID" value="KAH9421081.1"/>
    <property type="molecule type" value="Genomic_DNA"/>
</dbReference>
<gene>
    <name evidence="1" type="ORF">DERP_001523</name>
</gene>
<keyword evidence="2" id="KW-1185">Reference proteome</keyword>
<dbReference type="Proteomes" id="UP000887458">
    <property type="component" value="Unassembled WGS sequence"/>
</dbReference>
<protein>
    <submittedName>
        <fullName evidence="1">Uncharacterized protein</fullName>
    </submittedName>
</protein>
<accession>A0ABQ8JEN9</accession>
<comment type="caution">
    <text evidence="1">The sequence shown here is derived from an EMBL/GenBank/DDBJ whole genome shotgun (WGS) entry which is preliminary data.</text>
</comment>
<reference evidence="1 2" key="1">
    <citation type="journal article" date="2018" name="J. Allergy Clin. Immunol.">
        <title>High-quality assembly of Dermatophagoides pteronyssinus genome and transcriptome reveals a wide range of novel allergens.</title>
        <authorList>
            <person name="Liu X.Y."/>
            <person name="Yang K.Y."/>
            <person name="Wang M.Q."/>
            <person name="Kwok J.S."/>
            <person name="Zeng X."/>
            <person name="Yang Z."/>
            <person name="Xiao X.J."/>
            <person name="Lau C.P."/>
            <person name="Li Y."/>
            <person name="Huang Z.M."/>
            <person name="Ba J.G."/>
            <person name="Yim A.K."/>
            <person name="Ouyang C.Y."/>
            <person name="Ngai S.M."/>
            <person name="Chan T.F."/>
            <person name="Leung E.L."/>
            <person name="Liu L."/>
            <person name="Liu Z.G."/>
            <person name="Tsui S.K."/>
        </authorList>
    </citation>
    <scope>NUCLEOTIDE SEQUENCE [LARGE SCALE GENOMIC DNA]</scope>
    <source>
        <strain evidence="1">Derp</strain>
    </source>
</reference>